<dbReference type="WBParaSite" id="PSAMB.scaffold4025size15963.g23265.t1">
    <property type="protein sequence ID" value="PSAMB.scaffold4025size15963.g23265.t1"/>
    <property type="gene ID" value="PSAMB.scaffold4025size15963.g23265"/>
</dbReference>
<feature type="compositionally biased region" description="Low complexity" evidence="1">
    <location>
        <begin position="95"/>
        <end position="108"/>
    </location>
</feature>
<feature type="region of interest" description="Disordered" evidence="1">
    <location>
        <begin position="95"/>
        <end position="115"/>
    </location>
</feature>
<keyword evidence="2" id="KW-0732">Signal</keyword>
<sequence>MQLSAWALALLVVVVVTHVDVVESGKSSFDWKKFWKNLPVALAKEGTDVLVAVAESSKMRRRAIATRKTESSMKQQLYKATASIATTPTTIATSAKTTTATTKSSPKPRSNNDGVSVLAIIGM</sequence>
<evidence type="ECO:0000313" key="3">
    <source>
        <dbReference type="Proteomes" id="UP000887566"/>
    </source>
</evidence>
<dbReference type="Proteomes" id="UP000887566">
    <property type="component" value="Unplaced"/>
</dbReference>
<evidence type="ECO:0000256" key="2">
    <source>
        <dbReference type="SAM" id="SignalP"/>
    </source>
</evidence>
<feature type="signal peptide" evidence="2">
    <location>
        <begin position="1"/>
        <end position="24"/>
    </location>
</feature>
<evidence type="ECO:0000313" key="4">
    <source>
        <dbReference type="WBParaSite" id="PSAMB.scaffold4025size15963.g23265.t1"/>
    </source>
</evidence>
<keyword evidence="3" id="KW-1185">Reference proteome</keyword>
<feature type="chain" id="PRO_5037228604" evidence="2">
    <location>
        <begin position="25"/>
        <end position="123"/>
    </location>
</feature>
<organism evidence="3 4">
    <name type="scientific">Plectus sambesii</name>
    <dbReference type="NCBI Taxonomy" id="2011161"/>
    <lineage>
        <taxon>Eukaryota</taxon>
        <taxon>Metazoa</taxon>
        <taxon>Ecdysozoa</taxon>
        <taxon>Nematoda</taxon>
        <taxon>Chromadorea</taxon>
        <taxon>Plectida</taxon>
        <taxon>Plectina</taxon>
        <taxon>Plectoidea</taxon>
        <taxon>Plectidae</taxon>
        <taxon>Plectus</taxon>
    </lineage>
</organism>
<dbReference type="AlphaFoldDB" id="A0A914WJ84"/>
<reference evidence="4" key="1">
    <citation type="submission" date="2022-11" db="UniProtKB">
        <authorList>
            <consortium name="WormBaseParasite"/>
        </authorList>
    </citation>
    <scope>IDENTIFICATION</scope>
</reference>
<name>A0A914WJ84_9BILA</name>
<proteinExistence type="predicted"/>
<evidence type="ECO:0000256" key="1">
    <source>
        <dbReference type="SAM" id="MobiDB-lite"/>
    </source>
</evidence>
<protein>
    <submittedName>
        <fullName evidence="4">Salivary mucin</fullName>
    </submittedName>
</protein>
<accession>A0A914WJ84</accession>